<keyword evidence="3" id="KW-1185">Reference proteome</keyword>
<evidence type="ECO:0000313" key="3">
    <source>
        <dbReference type="Proteomes" id="UP001374803"/>
    </source>
</evidence>
<protein>
    <recommendedName>
        <fullName evidence="4">TonB C-terminal domain-containing protein</fullName>
    </recommendedName>
</protein>
<accession>A0ABZ2L0I2</accession>
<evidence type="ECO:0000313" key="2">
    <source>
        <dbReference type="EMBL" id="WXB02730.1"/>
    </source>
</evidence>
<name>A0ABZ2L0I2_9BACT</name>
<feature type="chain" id="PRO_5045663791" description="TonB C-terminal domain-containing protein" evidence="1">
    <location>
        <begin position="23"/>
        <end position="274"/>
    </location>
</feature>
<keyword evidence="1" id="KW-0732">Signal</keyword>
<sequence length="274" mass="29551">MRPIAGYLLSTLAILTTALGCASSSEPRTWTPADYGSDYRATGMVRPKLISGEPLNDMAQRFPCYLPPDTAALVRIKCTLQVDGSLSTCRAKSILTNCEDPFANLVANLEKTYRYRPLLSDGQPKEVSFTYSLQFHGDGVGSVPLRRSNRPMPDRSPRTDVQNLKPGETLRQIAGSPPSFQQGGGICVPPKTTAVVSLSCIVGTDGGVSDCGSFPAVEPVGCDEAVANAITTIQETYRFRPIVRDGQPIAVYHKFDFQLLGEGVRPIQVTPGPE</sequence>
<feature type="signal peptide" evidence="1">
    <location>
        <begin position="1"/>
        <end position="22"/>
    </location>
</feature>
<organism evidence="2 3">
    <name type="scientific">Pendulispora rubella</name>
    <dbReference type="NCBI Taxonomy" id="2741070"/>
    <lineage>
        <taxon>Bacteria</taxon>
        <taxon>Pseudomonadati</taxon>
        <taxon>Myxococcota</taxon>
        <taxon>Myxococcia</taxon>
        <taxon>Myxococcales</taxon>
        <taxon>Sorangiineae</taxon>
        <taxon>Pendulisporaceae</taxon>
        <taxon>Pendulispora</taxon>
    </lineage>
</organism>
<reference evidence="2" key="1">
    <citation type="submission" date="2021-12" db="EMBL/GenBank/DDBJ databases">
        <title>Discovery of the Pendulisporaceae a myxobacterial family with distinct sporulation behavior and unique specialized metabolism.</title>
        <authorList>
            <person name="Garcia R."/>
            <person name="Popoff A."/>
            <person name="Bader C.D."/>
            <person name="Loehr J."/>
            <person name="Walesch S."/>
            <person name="Walt C."/>
            <person name="Boldt J."/>
            <person name="Bunk B."/>
            <person name="Haeckl F.J.F.P.J."/>
            <person name="Gunesch A.P."/>
            <person name="Birkelbach J."/>
            <person name="Nuebel U."/>
            <person name="Pietschmann T."/>
            <person name="Bach T."/>
            <person name="Mueller R."/>
        </authorList>
    </citation>
    <scope>NUCLEOTIDE SEQUENCE</scope>
    <source>
        <strain evidence="2">MSr11367</strain>
    </source>
</reference>
<proteinExistence type="predicted"/>
<gene>
    <name evidence="2" type="ORF">LVJ94_38190</name>
</gene>
<dbReference type="Proteomes" id="UP001374803">
    <property type="component" value="Chromosome"/>
</dbReference>
<dbReference type="PROSITE" id="PS51257">
    <property type="entry name" value="PROKAR_LIPOPROTEIN"/>
    <property type="match status" value="1"/>
</dbReference>
<evidence type="ECO:0008006" key="4">
    <source>
        <dbReference type="Google" id="ProtNLM"/>
    </source>
</evidence>
<evidence type="ECO:0000256" key="1">
    <source>
        <dbReference type="SAM" id="SignalP"/>
    </source>
</evidence>
<dbReference type="EMBL" id="CP089983">
    <property type="protein sequence ID" value="WXB02730.1"/>
    <property type="molecule type" value="Genomic_DNA"/>
</dbReference>
<dbReference type="RefSeq" id="WP_394832359.1">
    <property type="nucleotide sequence ID" value="NZ_CP089929.1"/>
</dbReference>